<name>A0A9D4JW88_DREPO</name>
<dbReference type="AlphaFoldDB" id="A0A9D4JW88"/>
<sequence>MNDSDYVPPIDGAGGDAFDGLGFNNLFTIEEVRKCIIQAKFAKAPGHDDIPNVLLKNDLALAMLHSLFRRCYVSGTVPSE</sequence>
<gene>
    <name evidence="1" type="ORF">DPMN_129004</name>
</gene>
<protein>
    <submittedName>
        <fullName evidence="1">Uncharacterized protein</fullName>
    </submittedName>
</protein>
<proteinExistence type="predicted"/>
<accession>A0A9D4JW88</accession>
<dbReference type="EMBL" id="JAIWYP010000005">
    <property type="protein sequence ID" value="KAH3827075.1"/>
    <property type="molecule type" value="Genomic_DNA"/>
</dbReference>
<reference evidence="1" key="1">
    <citation type="journal article" date="2019" name="bioRxiv">
        <title>The Genome of the Zebra Mussel, Dreissena polymorpha: A Resource for Invasive Species Research.</title>
        <authorList>
            <person name="McCartney M.A."/>
            <person name="Auch B."/>
            <person name="Kono T."/>
            <person name="Mallez S."/>
            <person name="Zhang Y."/>
            <person name="Obille A."/>
            <person name="Becker A."/>
            <person name="Abrahante J.E."/>
            <person name="Garbe J."/>
            <person name="Badalamenti J.P."/>
            <person name="Herman A."/>
            <person name="Mangelson H."/>
            <person name="Liachko I."/>
            <person name="Sullivan S."/>
            <person name="Sone E.D."/>
            <person name="Koren S."/>
            <person name="Silverstein K.A.T."/>
            <person name="Beckman K.B."/>
            <person name="Gohl D.M."/>
        </authorList>
    </citation>
    <scope>NUCLEOTIDE SEQUENCE</scope>
    <source>
        <strain evidence="1">Duluth1</strain>
        <tissue evidence="1">Whole animal</tissue>
    </source>
</reference>
<keyword evidence="2" id="KW-1185">Reference proteome</keyword>
<comment type="caution">
    <text evidence="1">The sequence shown here is derived from an EMBL/GenBank/DDBJ whole genome shotgun (WGS) entry which is preliminary data.</text>
</comment>
<dbReference type="Proteomes" id="UP000828390">
    <property type="component" value="Unassembled WGS sequence"/>
</dbReference>
<reference evidence="1" key="2">
    <citation type="submission" date="2020-11" db="EMBL/GenBank/DDBJ databases">
        <authorList>
            <person name="McCartney M.A."/>
            <person name="Auch B."/>
            <person name="Kono T."/>
            <person name="Mallez S."/>
            <person name="Becker A."/>
            <person name="Gohl D.M."/>
            <person name="Silverstein K.A.T."/>
            <person name="Koren S."/>
            <person name="Bechman K.B."/>
            <person name="Herman A."/>
            <person name="Abrahante J.E."/>
            <person name="Garbe J."/>
        </authorList>
    </citation>
    <scope>NUCLEOTIDE SEQUENCE</scope>
    <source>
        <strain evidence="1">Duluth1</strain>
        <tissue evidence="1">Whole animal</tissue>
    </source>
</reference>
<organism evidence="1 2">
    <name type="scientific">Dreissena polymorpha</name>
    <name type="common">Zebra mussel</name>
    <name type="synonym">Mytilus polymorpha</name>
    <dbReference type="NCBI Taxonomy" id="45954"/>
    <lineage>
        <taxon>Eukaryota</taxon>
        <taxon>Metazoa</taxon>
        <taxon>Spiralia</taxon>
        <taxon>Lophotrochozoa</taxon>
        <taxon>Mollusca</taxon>
        <taxon>Bivalvia</taxon>
        <taxon>Autobranchia</taxon>
        <taxon>Heteroconchia</taxon>
        <taxon>Euheterodonta</taxon>
        <taxon>Imparidentia</taxon>
        <taxon>Neoheterodontei</taxon>
        <taxon>Myida</taxon>
        <taxon>Dreissenoidea</taxon>
        <taxon>Dreissenidae</taxon>
        <taxon>Dreissena</taxon>
    </lineage>
</organism>
<evidence type="ECO:0000313" key="2">
    <source>
        <dbReference type="Proteomes" id="UP000828390"/>
    </source>
</evidence>
<evidence type="ECO:0000313" key="1">
    <source>
        <dbReference type="EMBL" id="KAH3827075.1"/>
    </source>
</evidence>